<dbReference type="EMBL" id="RJVU01050431">
    <property type="protein sequence ID" value="ROL42057.1"/>
    <property type="molecule type" value="Genomic_DNA"/>
</dbReference>
<accession>A0A3N0Y7D0</accession>
<evidence type="ECO:0000313" key="1">
    <source>
        <dbReference type="EMBL" id="ROL42057.1"/>
    </source>
</evidence>
<keyword evidence="2" id="KW-1185">Reference proteome</keyword>
<evidence type="ECO:0000313" key="2">
    <source>
        <dbReference type="Proteomes" id="UP000281406"/>
    </source>
</evidence>
<sequence length="102" mass="11666">MATVVLLSHLSGFRQSAVVQHFRRSTCEWRIAQRPTRRLWSAAAGTLYTRSHQLSCFIDFSLSLHGTQTLLFHGCIFSTFLASPGADSKHERKRECRRETVD</sequence>
<protein>
    <submittedName>
        <fullName evidence="1">Uncharacterized protein</fullName>
    </submittedName>
</protein>
<dbReference type="AlphaFoldDB" id="A0A3N0Y7D0"/>
<proteinExistence type="predicted"/>
<gene>
    <name evidence="1" type="ORF">DPX16_19504</name>
</gene>
<organism evidence="1 2">
    <name type="scientific">Anabarilius grahami</name>
    <name type="common">Kanglang fish</name>
    <name type="synonym">Barilius grahami</name>
    <dbReference type="NCBI Taxonomy" id="495550"/>
    <lineage>
        <taxon>Eukaryota</taxon>
        <taxon>Metazoa</taxon>
        <taxon>Chordata</taxon>
        <taxon>Craniata</taxon>
        <taxon>Vertebrata</taxon>
        <taxon>Euteleostomi</taxon>
        <taxon>Actinopterygii</taxon>
        <taxon>Neopterygii</taxon>
        <taxon>Teleostei</taxon>
        <taxon>Ostariophysi</taxon>
        <taxon>Cypriniformes</taxon>
        <taxon>Xenocyprididae</taxon>
        <taxon>Xenocypridinae</taxon>
        <taxon>Xenocypridinae incertae sedis</taxon>
        <taxon>Anabarilius</taxon>
    </lineage>
</organism>
<reference evidence="1 2" key="1">
    <citation type="submission" date="2018-10" db="EMBL/GenBank/DDBJ databases">
        <title>Genome assembly for a Yunnan-Guizhou Plateau 3E fish, Anabarilius grahami (Regan), and its evolutionary and genetic applications.</title>
        <authorList>
            <person name="Jiang W."/>
        </authorList>
    </citation>
    <scope>NUCLEOTIDE SEQUENCE [LARGE SCALE GENOMIC DNA]</scope>
    <source>
        <strain evidence="1">AG-KIZ</strain>
        <tissue evidence="1">Muscle</tissue>
    </source>
</reference>
<name>A0A3N0Y7D0_ANAGA</name>
<dbReference type="Proteomes" id="UP000281406">
    <property type="component" value="Unassembled WGS sequence"/>
</dbReference>
<comment type="caution">
    <text evidence="1">The sequence shown here is derived from an EMBL/GenBank/DDBJ whole genome shotgun (WGS) entry which is preliminary data.</text>
</comment>